<sequence length="152" mass="17497">MEYLNTLLPNNSTSSLTTIVSDNGEKSPRTFFCEKCNYTTLKNSDYLKHLKTKKHTTDVAENKNTCANCNKIYSSASNLWKHKQKCNTKFNSQAPPFENQLNSNDIIIELLRQNKDLHSFIIENQKIIIENQSTSSTQNKNPNYNAKLFKLD</sequence>
<dbReference type="AlphaFoldDB" id="A0A6C0JKT0"/>
<evidence type="ECO:0000313" key="2">
    <source>
        <dbReference type="EMBL" id="QHU05077.1"/>
    </source>
</evidence>
<evidence type="ECO:0008006" key="3">
    <source>
        <dbReference type="Google" id="ProtNLM"/>
    </source>
</evidence>
<dbReference type="EMBL" id="MN740407">
    <property type="protein sequence ID" value="QHU05077.1"/>
    <property type="molecule type" value="Genomic_DNA"/>
</dbReference>
<feature type="region of interest" description="Disordered" evidence="1">
    <location>
        <begin position="133"/>
        <end position="152"/>
    </location>
</feature>
<evidence type="ECO:0000256" key="1">
    <source>
        <dbReference type="SAM" id="MobiDB-lite"/>
    </source>
</evidence>
<dbReference type="Gene3D" id="3.30.160.60">
    <property type="entry name" value="Classic Zinc Finger"/>
    <property type="match status" value="1"/>
</dbReference>
<name>A0A6C0JKT0_9ZZZZ</name>
<accession>A0A6C0JKT0</accession>
<reference evidence="2" key="1">
    <citation type="journal article" date="2020" name="Nature">
        <title>Giant virus diversity and host interactions through global metagenomics.</title>
        <authorList>
            <person name="Schulz F."/>
            <person name="Roux S."/>
            <person name="Paez-Espino D."/>
            <person name="Jungbluth S."/>
            <person name="Walsh D.A."/>
            <person name="Denef V.J."/>
            <person name="McMahon K.D."/>
            <person name="Konstantinidis K.T."/>
            <person name="Eloe-Fadrosh E.A."/>
            <person name="Kyrpides N.C."/>
            <person name="Woyke T."/>
        </authorList>
    </citation>
    <scope>NUCLEOTIDE SEQUENCE</scope>
    <source>
        <strain evidence="2">GVMAG-M-3300027708-5</strain>
    </source>
</reference>
<feature type="compositionally biased region" description="Polar residues" evidence="1">
    <location>
        <begin position="133"/>
        <end position="144"/>
    </location>
</feature>
<proteinExistence type="predicted"/>
<organism evidence="2">
    <name type="scientific">viral metagenome</name>
    <dbReference type="NCBI Taxonomy" id="1070528"/>
    <lineage>
        <taxon>unclassified sequences</taxon>
        <taxon>metagenomes</taxon>
        <taxon>organismal metagenomes</taxon>
    </lineage>
</organism>
<protein>
    <recommendedName>
        <fullName evidence="3">C2H2-type domain-containing protein</fullName>
    </recommendedName>
</protein>